<feature type="compositionally biased region" description="Polar residues" evidence="1">
    <location>
        <begin position="138"/>
        <end position="159"/>
    </location>
</feature>
<feature type="compositionally biased region" description="Low complexity" evidence="1">
    <location>
        <begin position="208"/>
        <end position="217"/>
    </location>
</feature>
<feature type="region of interest" description="Disordered" evidence="1">
    <location>
        <begin position="101"/>
        <end position="217"/>
    </location>
</feature>
<evidence type="ECO:0000256" key="2">
    <source>
        <dbReference type="SAM" id="SignalP"/>
    </source>
</evidence>
<sequence>MKTYVTVAGIVLLMSMTFMPSSAQQNSPFCWNRIETCHRGAETPAEFQQVCCPVVAQIVTNEMPCFCSIKSNVNATEVNGISVLLTMCNINASFDTICPGGNSGTPGSPSIPPPGTPSIPPLSPTPTLSAPPPGPNSTPSLTPSAQTPGPNSNPSVTPSAPTPGDAGTLAPTPMMPPQGEGPSIAPSTPTLINPPLGSAESPTALSPTTDGNTTETPTSAANKIAMAGSLSGLLVLMTYVLF</sequence>
<proteinExistence type="predicted"/>
<feature type="chain" id="PRO_5040511337" evidence="2">
    <location>
        <begin position="24"/>
        <end position="242"/>
    </location>
</feature>
<accession>A0A9R0IUU2</accession>
<dbReference type="GeneID" id="110795259"/>
<dbReference type="OrthoDB" id="1749201at2759"/>
<gene>
    <name evidence="4" type="primary">LOC110795259</name>
</gene>
<name>A0A9R0IUU2_SPIOL</name>
<evidence type="ECO:0000256" key="1">
    <source>
        <dbReference type="SAM" id="MobiDB-lite"/>
    </source>
</evidence>
<evidence type="ECO:0000313" key="3">
    <source>
        <dbReference type="Proteomes" id="UP000813463"/>
    </source>
</evidence>
<dbReference type="AlphaFoldDB" id="A0A9R0IUU2"/>
<dbReference type="RefSeq" id="XP_021855959.1">
    <property type="nucleotide sequence ID" value="XM_022000267.2"/>
</dbReference>
<feature type="signal peptide" evidence="2">
    <location>
        <begin position="1"/>
        <end position="23"/>
    </location>
</feature>
<reference evidence="4" key="2">
    <citation type="submission" date="2025-08" db="UniProtKB">
        <authorList>
            <consortium name="RefSeq"/>
        </authorList>
    </citation>
    <scope>IDENTIFICATION</scope>
    <source>
        <tissue evidence="4">Leaf</tissue>
    </source>
</reference>
<reference evidence="3" key="1">
    <citation type="journal article" date="2021" name="Nat. Commun.">
        <title>Genomic analyses provide insights into spinach domestication and the genetic basis of agronomic traits.</title>
        <authorList>
            <person name="Cai X."/>
            <person name="Sun X."/>
            <person name="Xu C."/>
            <person name="Sun H."/>
            <person name="Wang X."/>
            <person name="Ge C."/>
            <person name="Zhang Z."/>
            <person name="Wang Q."/>
            <person name="Fei Z."/>
            <person name="Jiao C."/>
            <person name="Wang Q."/>
        </authorList>
    </citation>
    <scope>NUCLEOTIDE SEQUENCE [LARGE SCALE GENOMIC DNA]</scope>
    <source>
        <strain evidence="3">cv. Varoflay</strain>
    </source>
</reference>
<protein>
    <submittedName>
        <fullName evidence="4">Proline-rich receptor-like protein kinase PERK2 isoform X1</fullName>
    </submittedName>
</protein>
<feature type="compositionally biased region" description="Pro residues" evidence="1">
    <location>
        <begin position="109"/>
        <end position="136"/>
    </location>
</feature>
<dbReference type="KEGG" id="soe:110795259"/>
<organism evidence="3 4">
    <name type="scientific">Spinacia oleracea</name>
    <name type="common">Spinach</name>
    <dbReference type="NCBI Taxonomy" id="3562"/>
    <lineage>
        <taxon>Eukaryota</taxon>
        <taxon>Viridiplantae</taxon>
        <taxon>Streptophyta</taxon>
        <taxon>Embryophyta</taxon>
        <taxon>Tracheophyta</taxon>
        <taxon>Spermatophyta</taxon>
        <taxon>Magnoliopsida</taxon>
        <taxon>eudicotyledons</taxon>
        <taxon>Gunneridae</taxon>
        <taxon>Pentapetalae</taxon>
        <taxon>Caryophyllales</taxon>
        <taxon>Chenopodiaceae</taxon>
        <taxon>Chenopodioideae</taxon>
        <taxon>Anserineae</taxon>
        <taxon>Spinacia</taxon>
    </lineage>
</organism>
<dbReference type="Proteomes" id="UP000813463">
    <property type="component" value="Chromosome 6"/>
</dbReference>
<evidence type="ECO:0000313" key="4">
    <source>
        <dbReference type="RefSeq" id="XP_021855959.1"/>
    </source>
</evidence>
<keyword evidence="2" id="KW-0732">Signal</keyword>
<keyword evidence="3" id="KW-1185">Reference proteome</keyword>